<sequence length="232" mass="26315">MSTEFADFAQQRWRYDVFLSFRGEDTRRNFTSHLYYSLKENGVNVFMDDTKLPRGEDVSSQLTEAIRSSRMSVIVFSGSYASSRWCLQELVEILECMNSIGQIVLPVFYDIDPSNLLRNLKVLNLSHSPFLTKTPDFSNLPSLEELILEDCSELKSVDQSIGYLKRLVAVNLRDCRKLRCLPGSICRVKSLQTLDISGCSSIDRLPDDLGDLYSLSVLFADETAITQLPPSM</sequence>
<evidence type="ECO:0000313" key="3">
    <source>
        <dbReference type="Proteomes" id="UP000233551"/>
    </source>
</evidence>
<dbReference type="InterPro" id="IPR035897">
    <property type="entry name" value="Toll_tir_struct_dom_sf"/>
</dbReference>
<dbReference type="PROSITE" id="PS50104">
    <property type="entry name" value="TIR"/>
    <property type="match status" value="1"/>
</dbReference>
<dbReference type="PANTHER" id="PTHR11017">
    <property type="entry name" value="LEUCINE-RICH REPEAT-CONTAINING PROTEIN"/>
    <property type="match status" value="1"/>
</dbReference>
<dbReference type="Proteomes" id="UP000233551">
    <property type="component" value="Unassembled WGS sequence"/>
</dbReference>
<keyword evidence="3" id="KW-1185">Reference proteome</keyword>
<feature type="non-terminal residue" evidence="2">
    <location>
        <position position="232"/>
    </location>
</feature>
<dbReference type="GO" id="GO:0006952">
    <property type="term" value="P:defense response"/>
    <property type="evidence" value="ECO:0007669"/>
    <property type="project" value="InterPro"/>
</dbReference>
<comment type="caution">
    <text evidence="2">The sequence shown here is derived from an EMBL/GenBank/DDBJ whole genome shotgun (WGS) entry which is preliminary data.</text>
</comment>
<name>A0A2I0LD99_PUNGR</name>
<organism evidence="2 3">
    <name type="scientific">Punica granatum</name>
    <name type="common">Pomegranate</name>
    <dbReference type="NCBI Taxonomy" id="22663"/>
    <lineage>
        <taxon>Eukaryota</taxon>
        <taxon>Viridiplantae</taxon>
        <taxon>Streptophyta</taxon>
        <taxon>Embryophyta</taxon>
        <taxon>Tracheophyta</taxon>
        <taxon>Spermatophyta</taxon>
        <taxon>Magnoliopsida</taxon>
        <taxon>eudicotyledons</taxon>
        <taxon>Gunneridae</taxon>
        <taxon>Pentapetalae</taxon>
        <taxon>rosids</taxon>
        <taxon>malvids</taxon>
        <taxon>Myrtales</taxon>
        <taxon>Lythraceae</taxon>
        <taxon>Punica</taxon>
    </lineage>
</organism>
<dbReference type="InterPro" id="IPR000157">
    <property type="entry name" value="TIR_dom"/>
</dbReference>
<dbReference type="SUPFAM" id="SSF52058">
    <property type="entry name" value="L domain-like"/>
    <property type="match status" value="1"/>
</dbReference>
<dbReference type="Gene3D" id="3.40.50.10140">
    <property type="entry name" value="Toll/interleukin-1 receptor homology (TIR) domain"/>
    <property type="match status" value="1"/>
</dbReference>
<accession>A0A2I0LD99</accession>
<dbReference type="InterPro" id="IPR032675">
    <property type="entry name" value="LRR_dom_sf"/>
</dbReference>
<dbReference type="AlphaFoldDB" id="A0A2I0LD99"/>
<dbReference type="Pfam" id="PF01582">
    <property type="entry name" value="TIR"/>
    <property type="match status" value="1"/>
</dbReference>
<dbReference type="Pfam" id="PF00560">
    <property type="entry name" value="LRR_1"/>
    <property type="match status" value="2"/>
</dbReference>
<protein>
    <recommendedName>
        <fullName evidence="1">TIR domain-containing protein</fullName>
    </recommendedName>
</protein>
<evidence type="ECO:0000313" key="2">
    <source>
        <dbReference type="EMBL" id="PKI78655.1"/>
    </source>
</evidence>
<evidence type="ECO:0000259" key="1">
    <source>
        <dbReference type="PROSITE" id="PS50104"/>
    </source>
</evidence>
<dbReference type="InterPro" id="IPR001611">
    <property type="entry name" value="Leu-rich_rpt"/>
</dbReference>
<dbReference type="Gene3D" id="3.80.10.10">
    <property type="entry name" value="Ribonuclease Inhibitor"/>
    <property type="match status" value="1"/>
</dbReference>
<dbReference type="EMBL" id="PGOL01000038">
    <property type="protein sequence ID" value="PKI78655.1"/>
    <property type="molecule type" value="Genomic_DNA"/>
</dbReference>
<reference evidence="2 3" key="1">
    <citation type="submission" date="2017-11" db="EMBL/GenBank/DDBJ databases">
        <title>De-novo sequencing of pomegranate (Punica granatum L.) genome.</title>
        <authorList>
            <person name="Akparov Z."/>
            <person name="Amiraslanov A."/>
            <person name="Hajiyeva S."/>
            <person name="Abbasov M."/>
            <person name="Kaur K."/>
            <person name="Hamwieh A."/>
            <person name="Solovyev V."/>
            <person name="Salamov A."/>
            <person name="Braich B."/>
            <person name="Kosarev P."/>
            <person name="Mahmoud A."/>
            <person name="Hajiyev E."/>
            <person name="Babayeva S."/>
            <person name="Izzatullayeva V."/>
            <person name="Mammadov A."/>
            <person name="Mammadov A."/>
            <person name="Sharifova S."/>
            <person name="Ojaghi J."/>
            <person name="Eynullazada K."/>
            <person name="Bayramov B."/>
            <person name="Abdulazimova A."/>
            <person name="Shahmuradov I."/>
        </authorList>
    </citation>
    <scope>NUCLEOTIDE SEQUENCE [LARGE SCALE GENOMIC DNA]</scope>
    <source>
        <strain evidence="3">cv. AG2017</strain>
        <tissue evidence="2">Leaf</tissue>
    </source>
</reference>
<feature type="domain" description="TIR" evidence="1">
    <location>
        <begin position="13"/>
        <end position="155"/>
    </location>
</feature>
<dbReference type="SMART" id="SM00255">
    <property type="entry name" value="TIR"/>
    <property type="match status" value="1"/>
</dbReference>
<dbReference type="SUPFAM" id="SSF52200">
    <property type="entry name" value="Toll/Interleukin receptor TIR domain"/>
    <property type="match status" value="1"/>
</dbReference>
<dbReference type="InterPro" id="IPR044974">
    <property type="entry name" value="Disease_R_plants"/>
</dbReference>
<dbReference type="STRING" id="22663.A0A2I0LD99"/>
<dbReference type="GO" id="GO:0007165">
    <property type="term" value="P:signal transduction"/>
    <property type="evidence" value="ECO:0007669"/>
    <property type="project" value="InterPro"/>
</dbReference>
<proteinExistence type="predicted"/>
<gene>
    <name evidence="2" type="ORF">CRG98_001032</name>
</gene>
<dbReference type="PANTHER" id="PTHR11017:SF271">
    <property type="entry name" value="DISEASE RESISTANCE PROTEIN (TIR-NBS-LRR CLASS) FAMILY"/>
    <property type="match status" value="1"/>
</dbReference>